<dbReference type="GO" id="GO:0005829">
    <property type="term" value="C:cytosol"/>
    <property type="evidence" value="ECO:0007669"/>
    <property type="project" value="TreeGrafter"/>
</dbReference>
<comment type="function">
    <text evidence="2">Binds to DNA and alters its conformation. May be involved in regulation of gene expression, nucleoid organization and DNA protection.</text>
</comment>
<dbReference type="GO" id="GO:0043590">
    <property type="term" value="C:bacterial nucleoid"/>
    <property type="evidence" value="ECO:0007669"/>
    <property type="project" value="UniProtKB-UniRule"/>
</dbReference>
<dbReference type="PIRSF" id="PIRSF004555">
    <property type="entry name" value="UCP004555"/>
    <property type="match status" value="1"/>
</dbReference>
<dbReference type="InterPro" id="IPR004401">
    <property type="entry name" value="YbaB/EbfC"/>
</dbReference>
<dbReference type="AlphaFoldDB" id="A0A2A5WFV7"/>
<dbReference type="NCBIfam" id="TIGR00103">
    <property type="entry name" value="DNA_YbaB_EbfC"/>
    <property type="match status" value="1"/>
</dbReference>
<evidence type="ECO:0000313" key="5">
    <source>
        <dbReference type="Proteomes" id="UP000219329"/>
    </source>
</evidence>
<dbReference type="PANTHER" id="PTHR33449">
    <property type="entry name" value="NUCLEOID-ASSOCIATED PROTEIN YBAB"/>
    <property type="match status" value="1"/>
</dbReference>
<evidence type="ECO:0000256" key="2">
    <source>
        <dbReference type="HAMAP-Rule" id="MF_00274"/>
    </source>
</evidence>
<dbReference type="GO" id="GO:0003677">
    <property type="term" value="F:DNA binding"/>
    <property type="evidence" value="ECO:0007669"/>
    <property type="project" value="UniProtKB-UniRule"/>
</dbReference>
<organism evidence="4 5">
    <name type="scientific">OM182 bacterium MED-G28</name>
    <dbReference type="NCBI Taxonomy" id="1986256"/>
    <lineage>
        <taxon>Bacteria</taxon>
        <taxon>Pseudomonadati</taxon>
        <taxon>Pseudomonadota</taxon>
        <taxon>Gammaproteobacteria</taxon>
        <taxon>OMG group</taxon>
        <taxon>OM182 clade</taxon>
    </lineage>
</organism>
<protein>
    <recommendedName>
        <fullName evidence="2">Nucleoid-associated protein CNF02_00005</fullName>
    </recommendedName>
</protein>
<accession>A0A2A5WFV7</accession>
<dbReference type="Pfam" id="PF02575">
    <property type="entry name" value="YbaB_DNA_bd"/>
    <property type="match status" value="1"/>
</dbReference>
<dbReference type="InterPro" id="IPR036894">
    <property type="entry name" value="YbaB-like_sf"/>
</dbReference>
<proteinExistence type="inferred from homology"/>
<gene>
    <name evidence="4" type="ORF">CNF02_00005</name>
</gene>
<name>A0A2A5WFV7_9GAMM</name>
<comment type="similarity">
    <text evidence="2">Belongs to the YbaB/EbfC family.</text>
</comment>
<feature type="coiled-coil region" evidence="3">
    <location>
        <begin position="1"/>
        <end position="31"/>
    </location>
</feature>
<dbReference type="SUPFAM" id="SSF82607">
    <property type="entry name" value="YbaB-like"/>
    <property type="match status" value="1"/>
</dbReference>
<evidence type="ECO:0000256" key="3">
    <source>
        <dbReference type="SAM" id="Coils"/>
    </source>
</evidence>
<keyword evidence="2" id="KW-0963">Cytoplasm</keyword>
<dbReference type="HAMAP" id="MF_00274">
    <property type="entry name" value="DNA_YbaB_EbfC"/>
    <property type="match status" value="1"/>
</dbReference>
<evidence type="ECO:0000313" key="4">
    <source>
        <dbReference type="EMBL" id="PDH35148.1"/>
    </source>
</evidence>
<comment type="subcellular location">
    <subcellularLocation>
        <location evidence="2">Cytoplasm</location>
        <location evidence="2">Nucleoid</location>
    </subcellularLocation>
</comment>
<dbReference type="PANTHER" id="PTHR33449:SF1">
    <property type="entry name" value="NUCLEOID-ASSOCIATED PROTEIN YBAB"/>
    <property type="match status" value="1"/>
</dbReference>
<keyword evidence="1 2" id="KW-0238">DNA-binding</keyword>
<dbReference type="Gene3D" id="3.30.1310.10">
    <property type="entry name" value="Nucleoid-associated protein YbaB-like domain"/>
    <property type="match status" value="1"/>
</dbReference>
<reference evidence="4 5" key="1">
    <citation type="submission" date="2017-08" db="EMBL/GenBank/DDBJ databases">
        <title>Fine stratification of microbial communities through a metagenomic profile of the photic zone.</title>
        <authorList>
            <person name="Haro-Moreno J.M."/>
            <person name="Lopez-Perez M."/>
            <person name="De La Torre J."/>
            <person name="Picazo A."/>
            <person name="Camacho A."/>
            <person name="Rodriguez-Valera F."/>
        </authorList>
    </citation>
    <scope>NUCLEOTIDE SEQUENCE [LARGE SCALE GENOMIC DNA]</scope>
    <source>
        <strain evidence="4">MED-G28</strain>
    </source>
</reference>
<dbReference type="EMBL" id="NTJZ01000001">
    <property type="protein sequence ID" value="PDH35148.1"/>
    <property type="molecule type" value="Genomic_DNA"/>
</dbReference>
<sequence>MTDLNELMKQAKKIQEQFQKAQEDLANIVIKGEAGAGLITVDMNGRHDVVKVNLSDSLMSEEKEVIEDLLAAAVNDAVRKLEDKNKEAMGGMTGNLKMPEGFKFPF</sequence>
<keyword evidence="3" id="KW-0175">Coiled coil</keyword>
<comment type="caution">
    <text evidence="4">The sequence shown here is derived from an EMBL/GenBank/DDBJ whole genome shotgun (WGS) entry which is preliminary data.</text>
</comment>
<evidence type="ECO:0000256" key="1">
    <source>
        <dbReference type="ARBA" id="ARBA00023125"/>
    </source>
</evidence>
<dbReference type="Proteomes" id="UP000219329">
    <property type="component" value="Unassembled WGS sequence"/>
</dbReference>
<comment type="subunit">
    <text evidence="2">Homodimer.</text>
</comment>